<name>A0A074L4W0_9BACT</name>
<dbReference type="AlphaFoldDB" id="A0A074L4W0"/>
<organism evidence="1 2">
    <name type="scientific">Anditalea andensis</name>
    <dbReference type="NCBI Taxonomy" id="1048983"/>
    <lineage>
        <taxon>Bacteria</taxon>
        <taxon>Pseudomonadati</taxon>
        <taxon>Bacteroidota</taxon>
        <taxon>Cytophagia</taxon>
        <taxon>Cytophagales</taxon>
        <taxon>Cytophagaceae</taxon>
        <taxon>Anditalea</taxon>
    </lineage>
</organism>
<sequence>MNGARFFFPIFLFLSVVVTRLHAQSENCKWVKTDGLEKGVYLDSLSIVPESILVKDAEGNHLTFSYGLTSGIFVMDDVVIGLLDSVYICYSLFLYDFRSVYSHRTLERDYDSAALFKQKKTKIAHSLDFREEIFPTPRLNKSGNLTRGISFGNKQHVFVNSSLNLQMEGELADNLYIRASIIDQQIPFQPEGNTMHLQDFDKVLIELYNDNIKFEAGDIVLQQRRSDFLRYYKNVQGLQFTSQYNIGHTWKATSHAAISIAKGKFASTELPIIEGVLGPYRIRGPQNERFIIVMADSERVFLDNRMLKRGYNYDYVIDYNQGEITFTANILITKYSRVRVDYEYAERNFTRSILTATHTQESNQASFYFNYYREQDNRDKPLFFEYSDDQIRLLSSVGDHISAALVDKVDSTAFDPKRIMYAKRKNSSPERGVEIFYEYSTDPDEAFFMPSFMDVGQGYGDYIRKQQLANGIQYEFVQPINGHKQGRFSIHSPLPAPNKKQMVTSGGDVKLGLHEEVYTEMAVSDNDINLYSDLDNDNNIGYALKVGIRSQKRQVSWLQGYMIQSMAELEYNSSNFSFIDRARYIEFDRDWNLDDTVLTVPTSDHLFSAQLEAHKNSGNLISYRVNLRNRGGILRGHQQLGRYNQQLTKRIFLINDIFTLKNDVRNLHADWFRYNGNVEYRSKILVPGYRLLLDRNKVSHVESDSVVSSANNFKEHQVYLISNDTLTYSFFAKASWREDQLPVIGEMLPYTKAFTAHYGINKKMGNHDIKGTFLYRKLQYLQIDLPEETTIMGRIDYMGQIINNAIRSELNYAIGNGRELRKEFVYLPVPTGEGTHTWRDDNEDGVQQLNEFYLAINPDEKNFIKIFVPTDDYIQAFNTVFNYRLNTKFPDLWKKESGVRAILQKFSSNTSLNVDKKITSSEFWDRVLPFSKGLGDENLISVRHSVRSSLFFNRSSAKYGFDLSLFDSRSKQLLSGGYEDLIQREWRLNTRINLNPMLNVRFLANIGKRLAASDFLENRNYAIGLKGYGPELSYQPTSTIRATGNYMYTGKLNVTNDEIKELALHHHMGLDVRFAKAIKTTLNLNLNYTYIDYNGQPNTPVGYEMLQALAVGTNFIWNFNWIQKIGQGLQMNMVYEGRNSEGLGKKVHIGRMQVSALF</sequence>
<comment type="caution">
    <text evidence="1">The sequence shown here is derived from an EMBL/GenBank/DDBJ whole genome shotgun (WGS) entry which is preliminary data.</text>
</comment>
<evidence type="ECO:0000313" key="1">
    <source>
        <dbReference type="EMBL" id="KEO74888.1"/>
    </source>
</evidence>
<gene>
    <name evidence="1" type="ORF">EL17_04200</name>
</gene>
<dbReference type="OrthoDB" id="9815802at2"/>
<keyword evidence="2" id="KW-1185">Reference proteome</keyword>
<dbReference type="RefSeq" id="WP_035071230.1">
    <property type="nucleotide sequence ID" value="NZ_JMIH01000014.1"/>
</dbReference>
<accession>A0A074L4W0</accession>
<reference evidence="1 2" key="1">
    <citation type="submission" date="2014-04" db="EMBL/GenBank/DDBJ databases">
        <title>Characterization and application of a salt tolerant electro-active bacterium.</title>
        <authorList>
            <person name="Yang L."/>
            <person name="Wei S."/>
            <person name="Tay Q.X.M."/>
        </authorList>
    </citation>
    <scope>NUCLEOTIDE SEQUENCE [LARGE SCALE GENOMIC DNA]</scope>
    <source>
        <strain evidence="1 2">LY1</strain>
    </source>
</reference>
<dbReference type="Proteomes" id="UP000027821">
    <property type="component" value="Unassembled WGS sequence"/>
</dbReference>
<evidence type="ECO:0000313" key="2">
    <source>
        <dbReference type="Proteomes" id="UP000027821"/>
    </source>
</evidence>
<proteinExistence type="predicted"/>
<dbReference type="STRING" id="1048983.EL17_04200"/>
<protein>
    <submittedName>
        <fullName evidence="1">Uncharacterized protein</fullName>
    </submittedName>
</protein>
<dbReference type="eggNOG" id="COG3536">
    <property type="taxonomic scope" value="Bacteria"/>
</dbReference>
<dbReference type="EMBL" id="JMIH01000014">
    <property type="protein sequence ID" value="KEO74888.1"/>
    <property type="molecule type" value="Genomic_DNA"/>
</dbReference>